<dbReference type="RefSeq" id="WP_112571209.1">
    <property type="nucleotide sequence ID" value="NZ_CP043450.1"/>
</dbReference>
<sequence length="234" mass="27431">MNTNLGFEQNYIALRQIEKRIYSDIEVLLLPHIARDHVHYKEWKIRKQSCSLLISYLKRKRKPIKILEVGCGNGWLSAKLSEIGQSEVTGLDVNRVEINQAINVFSKKNLKFIYDRFPSEHLEGLKFDIIVFAASIQYFNCFSEVINEAFKCLTVRGEIHIVDTPFYKPDELADAANRSKKYFSGLGHAEMAHHYHYHSINDLLEFNHKILANPRKLFNRLFKKIKFPWVMIKC</sequence>
<evidence type="ECO:0000313" key="5">
    <source>
        <dbReference type="Proteomes" id="UP000251402"/>
    </source>
</evidence>
<evidence type="ECO:0000259" key="1">
    <source>
        <dbReference type="Pfam" id="PF13847"/>
    </source>
</evidence>
<keyword evidence="2" id="KW-0808">Transferase</keyword>
<dbReference type="GO" id="GO:0032259">
    <property type="term" value="P:methylation"/>
    <property type="evidence" value="ECO:0007669"/>
    <property type="project" value="UniProtKB-KW"/>
</dbReference>
<keyword evidence="2" id="KW-0489">Methyltransferase</keyword>
<dbReference type="InterPro" id="IPR025714">
    <property type="entry name" value="Methyltranfer_dom"/>
</dbReference>
<dbReference type="Gene3D" id="3.40.50.150">
    <property type="entry name" value="Vaccinia Virus protein VP39"/>
    <property type="match status" value="1"/>
</dbReference>
<evidence type="ECO:0000313" key="4">
    <source>
        <dbReference type="Proteomes" id="UP000250557"/>
    </source>
</evidence>
<keyword evidence="5" id="KW-1185">Reference proteome</keyword>
<dbReference type="OrthoDB" id="9800454at2"/>
<dbReference type="PANTHER" id="PTHR43861:SF6">
    <property type="entry name" value="METHYLTRANSFERASE TYPE 11"/>
    <property type="match status" value="1"/>
</dbReference>
<dbReference type="Pfam" id="PF13847">
    <property type="entry name" value="Methyltransf_31"/>
    <property type="match status" value="1"/>
</dbReference>
<name>A0A364WTD9_9SPHI</name>
<gene>
    <name evidence="3" type="ORF">DEO27_027795</name>
    <name evidence="2" type="ORF">DIU31_022440</name>
</gene>
<reference evidence="2 4" key="1">
    <citation type="submission" date="2019-08" db="EMBL/GenBank/DDBJ databases">
        <title>Comparative genome analysis confer to the adaptation heavy metal polluted environment.</title>
        <authorList>
            <person name="Li Y."/>
        </authorList>
    </citation>
    <scope>NUCLEOTIDE SEQUENCE [LARGE SCALE GENOMIC DNA]</scope>
    <source>
        <strain evidence="3">P1</strain>
        <strain evidence="2 4">P2</strain>
    </source>
</reference>
<evidence type="ECO:0000313" key="3">
    <source>
        <dbReference type="EMBL" id="QEM13654.1"/>
    </source>
</evidence>
<dbReference type="PANTHER" id="PTHR43861">
    <property type="entry name" value="TRANS-ACONITATE 2-METHYLTRANSFERASE-RELATED"/>
    <property type="match status" value="1"/>
</dbReference>
<proteinExistence type="predicted"/>
<dbReference type="SUPFAM" id="SSF53335">
    <property type="entry name" value="S-adenosyl-L-methionine-dependent methyltransferases"/>
    <property type="match status" value="1"/>
</dbReference>
<dbReference type="InterPro" id="IPR029063">
    <property type="entry name" value="SAM-dependent_MTases_sf"/>
</dbReference>
<dbReference type="EMBL" id="CP043450">
    <property type="protein sequence ID" value="QEM13654.1"/>
    <property type="molecule type" value="Genomic_DNA"/>
</dbReference>
<dbReference type="Proteomes" id="UP000251402">
    <property type="component" value="Chromosome"/>
</dbReference>
<dbReference type="AlphaFoldDB" id="A0A364WTD9"/>
<evidence type="ECO:0000313" key="2">
    <source>
        <dbReference type="EMBL" id="QEM06137.1"/>
    </source>
</evidence>
<protein>
    <submittedName>
        <fullName evidence="2">Methyltransferase domain-containing protein</fullName>
    </submittedName>
</protein>
<dbReference type="GO" id="GO:0008168">
    <property type="term" value="F:methyltransferase activity"/>
    <property type="evidence" value="ECO:0007669"/>
    <property type="project" value="UniProtKB-KW"/>
</dbReference>
<accession>A0A364WTD9</accession>
<organism evidence="2 4">
    <name type="scientific">Mucilaginibacter rubeus</name>
    <dbReference type="NCBI Taxonomy" id="2027860"/>
    <lineage>
        <taxon>Bacteria</taxon>
        <taxon>Pseudomonadati</taxon>
        <taxon>Bacteroidota</taxon>
        <taxon>Sphingobacteriia</taxon>
        <taxon>Sphingobacteriales</taxon>
        <taxon>Sphingobacteriaceae</taxon>
        <taxon>Mucilaginibacter</taxon>
    </lineage>
</organism>
<dbReference type="CDD" id="cd02440">
    <property type="entry name" value="AdoMet_MTases"/>
    <property type="match status" value="1"/>
</dbReference>
<dbReference type="KEGG" id="mrub:DEO27_027795"/>
<feature type="domain" description="Methyltransferase" evidence="1">
    <location>
        <begin position="63"/>
        <end position="165"/>
    </location>
</feature>
<dbReference type="Proteomes" id="UP000250557">
    <property type="component" value="Chromosome"/>
</dbReference>
<dbReference type="EMBL" id="CP043451">
    <property type="protein sequence ID" value="QEM06137.1"/>
    <property type="molecule type" value="Genomic_DNA"/>
</dbReference>